<organism evidence="1 2">
    <name type="scientific">Pleurodeles waltl</name>
    <name type="common">Iberian ribbed newt</name>
    <dbReference type="NCBI Taxonomy" id="8319"/>
    <lineage>
        <taxon>Eukaryota</taxon>
        <taxon>Metazoa</taxon>
        <taxon>Chordata</taxon>
        <taxon>Craniata</taxon>
        <taxon>Vertebrata</taxon>
        <taxon>Euteleostomi</taxon>
        <taxon>Amphibia</taxon>
        <taxon>Batrachia</taxon>
        <taxon>Caudata</taxon>
        <taxon>Salamandroidea</taxon>
        <taxon>Salamandridae</taxon>
        <taxon>Pleurodelinae</taxon>
        <taxon>Pleurodeles</taxon>
    </lineage>
</organism>
<keyword evidence="2" id="KW-1185">Reference proteome</keyword>
<proteinExistence type="predicted"/>
<dbReference type="AlphaFoldDB" id="A0AAV7MX88"/>
<accession>A0AAV7MX88</accession>
<protein>
    <submittedName>
        <fullName evidence="1">Uncharacterized protein</fullName>
    </submittedName>
</protein>
<evidence type="ECO:0000313" key="2">
    <source>
        <dbReference type="Proteomes" id="UP001066276"/>
    </source>
</evidence>
<sequence length="119" mass="12672">MRRCRRAKSGVKTAVLPGVCGWVCGSRALLSCKGTAWLCQSRVTEWWKCSVLRRPKVAAGCAATAELLGKLAAEPGPEGGDNAQLKDPTVAVLMPCAVLCVFWSLESPIQRPDSPQACS</sequence>
<reference evidence="1" key="1">
    <citation type="journal article" date="2022" name="bioRxiv">
        <title>Sequencing and chromosome-scale assembly of the giantPleurodeles waltlgenome.</title>
        <authorList>
            <person name="Brown T."/>
            <person name="Elewa A."/>
            <person name="Iarovenko S."/>
            <person name="Subramanian E."/>
            <person name="Araus A.J."/>
            <person name="Petzold A."/>
            <person name="Susuki M."/>
            <person name="Suzuki K.-i.T."/>
            <person name="Hayashi T."/>
            <person name="Toyoda A."/>
            <person name="Oliveira C."/>
            <person name="Osipova E."/>
            <person name="Leigh N.D."/>
            <person name="Simon A."/>
            <person name="Yun M.H."/>
        </authorList>
    </citation>
    <scope>NUCLEOTIDE SEQUENCE</scope>
    <source>
        <strain evidence="1">20211129_DDA</strain>
        <tissue evidence="1">Liver</tissue>
    </source>
</reference>
<dbReference type="EMBL" id="JANPWB010000013">
    <property type="protein sequence ID" value="KAJ1107966.1"/>
    <property type="molecule type" value="Genomic_DNA"/>
</dbReference>
<dbReference type="Proteomes" id="UP001066276">
    <property type="component" value="Chromosome 9"/>
</dbReference>
<gene>
    <name evidence="1" type="ORF">NDU88_005351</name>
</gene>
<evidence type="ECO:0000313" key="1">
    <source>
        <dbReference type="EMBL" id="KAJ1107966.1"/>
    </source>
</evidence>
<name>A0AAV7MX88_PLEWA</name>
<comment type="caution">
    <text evidence="1">The sequence shown here is derived from an EMBL/GenBank/DDBJ whole genome shotgun (WGS) entry which is preliminary data.</text>
</comment>